<proteinExistence type="predicted"/>
<accession>A0A1Q9HB28</accession>
<feature type="signal peptide" evidence="1">
    <location>
        <begin position="1"/>
        <end position="20"/>
    </location>
</feature>
<name>A0A1Q9HB28_9VIBR</name>
<dbReference type="InterPro" id="IPR016896">
    <property type="entry name" value="DUF2860"/>
</dbReference>
<reference evidence="2 3" key="1">
    <citation type="submission" date="2016-09" db="EMBL/GenBank/DDBJ databases">
        <title>Genomic Taxonomy of the Vibrionaceae.</title>
        <authorList>
            <person name="Gonzalez-Castillo A."/>
            <person name="Gomez-Gil B."/>
            <person name="Enciso-Ibarra K."/>
        </authorList>
    </citation>
    <scope>NUCLEOTIDE SEQUENCE [LARGE SCALE GENOMIC DNA]</scope>
    <source>
        <strain evidence="2 3">CAIM 703</strain>
    </source>
</reference>
<dbReference type="OrthoDB" id="6199337at2"/>
<feature type="chain" id="PRO_5012141492" description="DUF2860 domain-containing protein" evidence="1">
    <location>
        <begin position="21"/>
        <end position="332"/>
    </location>
</feature>
<gene>
    <name evidence="2" type="ORF">BIY22_11945</name>
</gene>
<dbReference type="AlphaFoldDB" id="A0A1Q9HB28"/>
<organism evidence="2 3">
    <name type="scientific">Vibrio panuliri</name>
    <dbReference type="NCBI Taxonomy" id="1381081"/>
    <lineage>
        <taxon>Bacteria</taxon>
        <taxon>Pseudomonadati</taxon>
        <taxon>Pseudomonadota</taxon>
        <taxon>Gammaproteobacteria</taxon>
        <taxon>Vibrionales</taxon>
        <taxon>Vibrionaceae</taxon>
        <taxon>Vibrio</taxon>
    </lineage>
</organism>
<evidence type="ECO:0000256" key="1">
    <source>
        <dbReference type="SAM" id="SignalP"/>
    </source>
</evidence>
<dbReference type="EMBL" id="MJMJ01000043">
    <property type="protein sequence ID" value="OLQ86352.1"/>
    <property type="molecule type" value="Genomic_DNA"/>
</dbReference>
<dbReference type="PIRSF" id="PIRSF028696">
    <property type="entry name" value="UCP028696"/>
    <property type="match status" value="1"/>
</dbReference>
<dbReference type="RefSeq" id="WP_075710261.1">
    <property type="nucleotide sequence ID" value="NZ_MJMJ01000043.1"/>
</dbReference>
<keyword evidence="1" id="KW-0732">Signal</keyword>
<evidence type="ECO:0000313" key="2">
    <source>
        <dbReference type="EMBL" id="OLQ86352.1"/>
    </source>
</evidence>
<sequence>MKAVLCIAIVACIFASSSHAALAPEHGLSGNVTFLSGMTSNSSNLNVKQDSTQTAEALASKGGDEVSVMAGLLGSLKYTFGDSLDKQLFMGTSREDIVTGSLAFELGYRQQLAGGTIVDVAVLPTLISGEVWDDPYAVERSRDKTDLSGNVYRLQFTNIAGTKFDIDMAAGESNVDEERTGTKGLDLTQQQRELLTRKRKYYYFKTAYRHVMPQQQAILMPSVNVFASDAEGDALSFISLGGEVSYARRINQHGFVLTASAAWRDYEAENPIFAQTRRDKDFGLFLAYEYANILGYEDWSLMSFVGAQSNRSNIDFYQSEQYIISVGLDYKF</sequence>
<evidence type="ECO:0008006" key="4">
    <source>
        <dbReference type="Google" id="ProtNLM"/>
    </source>
</evidence>
<comment type="caution">
    <text evidence="2">The sequence shown here is derived from an EMBL/GenBank/DDBJ whole genome shotgun (WGS) entry which is preliminary data.</text>
</comment>
<dbReference type="Pfam" id="PF11059">
    <property type="entry name" value="DUF2860"/>
    <property type="match status" value="1"/>
</dbReference>
<protein>
    <recommendedName>
        <fullName evidence="4">DUF2860 domain-containing protein</fullName>
    </recommendedName>
</protein>
<evidence type="ECO:0000313" key="3">
    <source>
        <dbReference type="Proteomes" id="UP000186313"/>
    </source>
</evidence>
<dbReference type="Proteomes" id="UP000186313">
    <property type="component" value="Unassembled WGS sequence"/>
</dbReference>